<dbReference type="PROSITE" id="PS51296">
    <property type="entry name" value="RIESKE"/>
    <property type="match status" value="1"/>
</dbReference>
<gene>
    <name evidence="7" type="ORF">GCM10010990_28680</name>
</gene>
<dbReference type="GO" id="GO:0016491">
    <property type="term" value="F:oxidoreductase activity"/>
    <property type="evidence" value="ECO:0007669"/>
    <property type="project" value="UniProtKB-KW"/>
</dbReference>
<dbReference type="AlphaFoldDB" id="A0A916Z5U4"/>
<comment type="caution">
    <text evidence="7">The sequence shown here is derived from an EMBL/GenBank/DDBJ whole genome shotgun (WGS) entry which is preliminary data.</text>
</comment>
<evidence type="ECO:0000256" key="5">
    <source>
        <dbReference type="ARBA" id="ARBA00023014"/>
    </source>
</evidence>
<evidence type="ECO:0000259" key="6">
    <source>
        <dbReference type="PROSITE" id="PS51296"/>
    </source>
</evidence>
<dbReference type="PANTHER" id="PTHR21266">
    <property type="entry name" value="IRON-SULFUR DOMAIN CONTAINING PROTEIN"/>
    <property type="match status" value="1"/>
</dbReference>
<dbReference type="GO" id="GO:0051537">
    <property type="term" value="F:2 iron, 2 sulfur cluster binding"/>
    <property type="evidence" value="ECO:0007669"/>
    <property type="project" value="UniProtKB-KW"/>
</dbReference>
<protein>
    <submittedName>
        <fullName evidence="7">(2Fe-2S)-binding protein</fullName>
    </submittedName>
</protein>
<accession>A0A916Z5U4</accession>
<proteinExistence type="predicted"/>
<evidence type="ECO:0000256" key="4">
    <source>
        <dbReference type="ARBA" id="ARBA00023004"/>
    </source>
</evidence>
<keyword evidence="2" id="KW-0479">Metal-binding</keyword>
<keyword evidence="3" id="KW-0560">Oxidoreductase</keyword>
<reference evidence="7" key="2">
    <citation type="submission" date="2020-09" db="EMBL/GenBank/DDBJ databases">
        <authorList>
            <person name="Sun Q."/>
            <person name="Zhou Y."/>
        </authorList>
    </citation>
    <scope>NUCLEOTIDE SEQUENCE</scope>
    <source>
        <strain evidence="7">CGMCC 1.15360</strain>
    </source>
</reference>
<dbReference type="GO" id="GO:0046872">
    <property type="term" value="F:metal ion binding"/>
    <property type="evidence" value="ECO:0007669"/>
    <property type="project" value="UniProtKB-KW"/>
</dbReference>
<dbReference type="Gene3D" id="2.102.10.10">
    <property type="entry name" value="Rieske [2Fe-2S] iron-sulphur domain"/>
    <property type="match status" value="1"/>
</dbReference>
<dbReference type="InterPro" id="IPR044043">
    <property type="entry name" value="VanA_C_cat"/>
</dbReference>
<keyword evidence="5" id="KW-0411">Iron-sulfur</keyword>
<dbReference type="EMBL" id="BMIP01000007">
    <property type="protein sequence ID" value="GGD77234.1"/>
    <property type="molecule type" value="Genomic_DNA"/>
</dbReference>
<dbReference type="PANTHER" id="PTHR21266:SF60">
    <property type="entry name" value="3-KETOSTEROID-9-ALPHA-MONOOXYGENASE, OXYGENASE COMPONENT"/>
    <property type="match status" value="1"/>
</dbReference>
<keyword evidence="4" id="KW-0408">Iron</keyword>
<dbReference type="InterPro" id="IPR017941">
    <property type="entry name" value="Rieske_2Fe-2S"/>
</dbReference>
<dbReference type="Pfam" id="PF19112">
    <property type="entry name" value="VanA_C"/>
    <property type="match status" value="1"/>
</dbReference>
<name>A0A916Z5U4_9SPHN</name>
<keyword evidence="8" id="KW-1185">Reference proteome</keyword>
<dbReference type="Pfam" id="PF00355">
    <property type="entry name" value="Rieske"/>
    <property type="match status" value="1"/>
</dbReference>
<sequence length="377" mass="41591">MSVPVNLGRAVAKSDEIYPLQASRFYPKEQWYVGAYKSELVEGQTLARTIFGERVIFFRGEGGKATAVSNLCVHRFMPLDEGKIVDGRLVCPYHGYAYGEDGRCVHVPTGGAPSPHARLRHYPVREDGPFVWIWTGSVEGAGEVDIPDLTDIGLSDASDGWTTAVAERLHMQARAPLLVDNLFDLSHIAFIHVDSLPGAGGLAMIPPMFDRKSDRFRVGRYVPNFVAKPDTVIGDTMPMIVGQPVYAALLTDFYSPAVINSSGPWANELVDGDQPGESIAKLNFVHLITPETENSTHYFNVVTRDYHPDDESLSARLIAQTDRVRREDVGWLEQIEKIADRMSAKGEISSKADEGSLKVRRHLRSIIEAELAVSAAE</sequence>
<feature type="domain" description="Rieske" evidence="6">
    <location>
        <begin position="32"/>
        <end position="133"/>
    </location>
</feature>
<dbReference type="SUPFAM" id="SSF55961">
    <property type="entry name" value="Bet v1-like"/>
    <property type="match status" value="1"/>
</dbReference>
<dbReference type="InterPro" id="IPR050584">
    <property type="entry name" value="Cholesterol_7-desaturase"/>
</dbReference>
<dbReference type="Gene3D" id="3.90.380.10">
    <property type="entry name" value="Naphthalene 1,2-dioxygenase Alpha Subunit, Chain A, domain 1"/>
    <property type="match status" value="1"/>
</dbReference>
<dbReference type="OrthoDB" id="7418829at2"/>
<evidence type="ECO:0000256" key="1">
    <source>
        <dbReference type="ARBA" id="ARBA00022714"/>
    </source>
</evidence>
<evidence type="ECO:0000313" key="7">
    <source>
        <dbReference type="EMBL" id="GGD77234.1"/>
    </source>
</evidence>
<keyword evidence="1" id="KW-0001">2Fe-2S</keyword>
<evidence type="ECO:0000313" key="8">
    <source>
        <dbReference type="Proteomes" id="UP000612349"/>
    </source>
</evidence>
<dbReference type="SUPFAM" id="SSF50022">
    <property type="entry name" value="ISP domain"/>
    <property type="match status" value="1"/>
</dbReference>
<reference evidence="7" key="1">
    <citation type="journal article" date="2014" name="Int. J. Syst. Evol. Microbiol.">
        <title>Complete genome sequence of Corynebacterium casei LMG S-19264T (=DSM 44701T), isolated from a smear-ripened cheese.</title>
        <authorList>
            <consortium name="US DOE Joint Genome Institute (JGI-PGF)"/>
            <person name="Walter F."/>
            <person name="Albersmeier A."/>
            <person name="Kalinowski J."/>
            <person name="Ruckert C."/>
        </authorList>
    </citation>
    <scope>NUCLEOTIDE SEQUENCE</scope>
    <source>
        <strain evidence="7">CGMCC 1.15360</strain>
    </source>
</reference>
<dbReference type="Proteomes" id="UP000612349">
    <property type="component" value="Unassembled WGS sequence"/>
</dbReference>
<dbReference type="RefSeq" id="WP_066768982.1">
    <property type="nucleotide sequence ID" value="NZ_BMIP01000007.1"/>
</dbReference>
<dbReference type="InterPro" id="IPR036922">
    <property type="entry name" value="Rieske_2Fe-2S_sf"/>
</dbReference>
<evidence type="ECO:0000256" key="2">
    <source>
        <dbReference type="ARBA" id="ARBA00022723"/>
    </source>
</evidence>
<organism evidence="7 8">
    <name type="scientific">Croceicoccus mobilis</name>
    <dbReference type="NCBI Taxonomy" id="1703339"/>
    <lineage>
        <taxon>Bacteria</taxon>
        <taxon>Pseudomonadati</taxon>
        <taxon>Pseudomonadota</taxon>
        <taxon>Alphaproteobacteria</taxon>
        <taxon>Sphingomonadales</taxon>
        <taxon>Erythrobacteraceae</taxon>
        <taxon>Croceicoccus</taxon>
    </lineage>
</organism>
<evidence type="ECO:0000256" key="3">
    <source>
        <dbReference type="ARBA" id="ARBA00023002"/>
    </source>
</evidence>